<gene>
    <name evidence="1" type="ORF">Fuma_02368</name>
</gene>
<organism evidence="1 2">
    <name type="scientific">Fuerstiella marisgermanici</name>
    <dbReference type="NCBI Taxonomy" id="1891926"/>
    <lineage>
        <taxon>Bacteria</taxon>
        <taxon>Pseudomonadati</taxon>
        <taxon>Planctomycetota</taxon>
        <taxon>Planctomycetia</taxon>
        <taxon>Planctomycetales</taxon>
        <taxon>Planctomycetaceae</taxon>
        <taxon>Fuerstiella</taxon>
    </lineage>
</organism>
<evidence type="ECO:0000313" key="2">
    <source>
        <dbReference type="Proteomes" id="UP000187735"/>
    </source>
</evidence>
<keyword evidence="2" id="KW-1185">Reference proteome</keyword>
<dbReference type="KEGG" id="fmr:Fuma_02368"/>
<evidence type="ECO:0000313" key="1">
    <source>
        <dbReference type="EMBL" id="APZ92756.1"/>
    </source>
</evidence>
<dbReference type="EMBL" id="CP017641">
    <property type="protein sequence ID" value="APZ92756.1"/>
    <property type="molecule type" value="Genomic_DNA"/>
</dbReference>
<protein>
    <submittedName>
        <fullName evidence="1">Uncharacterized protein</fullName>
    </submittedName>
</protein>
<proteinExistence type="predicted"/>
<dbReference type="AlphaFoldDB" id="A0A1P8WFD1"/>
<reference evidence="1 2" key="1">
    <citation type="journal article" date="2016" name="Front. Microbiol.">
        <title>Fuerstia marisgermanicae gen. nov., sp. nov., an Unusual Member of the Phylum Planctomycetes from the German Wadden Sea.</title>
        <authorList>
            <person name="Kohn T."/>
            <person name="Heuer A."/>
            <person name="Jogler M."/>
            <person name="Vollmers J."/>
            <person name="Boedeker C."/>
            <person name="Bunk B."/>
            <person name="Rast P."/>
            <person name="Borchert D."/>
            <person name="Glockner I."/>
            <person name="Freese H.M."/>
            <person name="Klenk H.P."/>
            <person name="Overmann J."/>
            <person name="Kaster A.K."/>
            <person name="Rohde M."/>
            <person name="Wiegand S."/>
            <person name="Jogler C."/>
        </authorList>
    </citation>
    <scope>NUCLEOTIDE SEQUENCE [LARGE SCALE GENOMIC DNA]</scope>
    <source>
        <strain evidence="1 2">NH11</strain>
    </source>
</reference>
<name>A0A1P8WFD1_9PLAN</name>
<dbReference type="Proteomes" id="UP000187735">
    <property type="component" value="Chromosome"/>
</dbReference>
<accession>A0A1P8WFD1</accession>
<sequence length="102" mass="11238">MIYRISGHFRSHGGARTRLDQFGCGKNQIDMTTCGGTLGCQPHCGALHCNRRGQLDISPAIARRAIMWPENALRQGKRPRLQLNNSGALEHRLEGSVSRLTG</sequence>